<reference evidence="1 2" key="1">
    <citation type="submission" date="2015-03" db="EMBL/GenBank/DDBJ databases">
        <title>Draft Genome Sequence of Burkholderia andropogonis type strain ICMP2807, isolated from Sorghum bicolor.</title>
        <authorList>
            <person name="Lopes-Santos L."/>
            <person name="Castro D.B."/>
            <person name="Ottoboni L.M."/>
            <person name="Park D."/>
            <person name="Weirc B.S."/>
            <person name="Destefano S.A."/>
        </authorList>
    </citation>
    <scope>NUCLEOTIDE SEQUENCE [LARGE SCALE GENOMIC DNA]</scope>
    <source>
        <strain evidence="1 2">ICMP2807</strain>
    </source>
</reference>
<evidence type="ECO:0000313" key="2">
    <source>
        <dbReference type="Proteomes" id="UP000033618"/>
    </source>
</evidence>
<protein>
    <submittedName>
        <fullName evidence="1">Uncharacterized protein</fullName>
    </submittedName>
</protein>
<accession>A0A0F5K1R3</accession>
<dbReference type="RefSeq" id="WP_046152735.1">
    <property type="nucleotide sequence ID" value="NZ_CP139170.1"/>
</dbReference>
<organism evidence="1 2">
    <name type="scientific">Robbsia andropogonis</name>
    <dbReference type="NCBI Taxonomy" id="28092"/>
    <lineage>
        <taxon>Bacteria</taxon>
        <taxon>Pseudomonadati</taxon>
        <taxon>Pseudomonadota</taxon>
        <taxon>Betaproteobacteria</taxon>
        <taxon>Burkholderiales</taxon>
        <taxon>Burkholderiaceae</taxon>
        <taxon>Robbsia</taxon>
    </lineage>
</organism>
<keyword evidence="2" id="KW-1185">Reference proteome</keyword>
<dbReference type="AlphaFoldDB" id="A0A0F5K1R3"/>
<dbReference type="EMBL" id="LAQU01000007">
    <property type="protein sequence ID" value="KKB63870.1"/>
    <property type="molecule type" value="Genomic_DNA"/>
</dbReference>
<name>A0A0F5K1R3_9BURK</name>
<sequence length="84" mass="9363">MSISVSDTKTGKDPHVGRCHATLLRPRAVATYLAILPGFRASCRIDNGAALLPMHRRGCRGAMLMDLIFLKERINDSHTVTFRR</sequence>
<dbReference type="Proteomes" id="UP000033618">
    <property type="component" value="Unassembled WGS sequence"/>
</dbReference>
<evidence type="ECO:0000313" key="1">
    <source>
        <dbReference type="EMBL" id="KKB63870.1"/>
    </source>
</evidence>
<proteinExistence type="predicted"/>
<comment type="caution">
    <text evidence="1">The sequence shown here is derived from an EMBL/GenBank/DDBJ whole genome shotgun (WGS) entry which is preliminary data.</text>
</comment>
<gene>
    <name evidence="1" type="ORF">WM40_09465</name>
</gene>